<dbReference type="GO" id="GO:0050660">
    <property type="term" value="F:flavin adenine dinucleotide binding"/>
    <property type="evidence" value="ECO:0007669"/>
    <property type="project" value="TreeGrafter"/>
</dbReference>
<comment type="catalytic activity">
    <reaction evidence="14">
        <text>an organic molecule + reduced [NADPH--hemoprotein reductase] + O2 = an alcohol + oxidized [NADPH--hemoprotein reductase] + H2O + H(+)</text>
        <dbReference type="Rhea" id="RHEA:17149"/>
        <dbReference type="Rhea" id="RHEA-COMP:11964"/>
        <dbReference type="Rhea" id="RHEA-COMP:11965"/>
        <dbReference type="ChEBI" id="CHEBI:15377"/>
        <dbReference type="ChEBI" id="CHEBI:15378"/>
        <dbReference type="ChEBI" id="CHEBI:15379"/>
        <dbReference type="ChEBI" id="CHEBI:30879"/>
        <dbReference type="ChEBI" id="CHEBI:57618"/>
        <dbReference type="ChEBI" id="CHEBI:58210"/>
        <dbReference type="ChEBI" id="CHEBI:142491"/>
        <dbReference type="EC" id="1.14.14.1"/>
    </reaction>
</comment>
<reference evidence="19" key="1">
    <citation type="submission" date="2023-04" db="EMBL/GenBank/DDBJ databases">
        <title>Black Yeasts Isolated from many extreme environments.</title>
        <authorList>
            <person name="Coleine C."/>
            <person name="Stajich J.E."/>
            <person name="Selbmann L."/>
        </authorList>
    </citation>
    <scope>NUCLEOTIDE SEQUENCE</scope>
    <source>
        <strain evidence="19">CCFEE 5312</strain>
    </source>
</reference>
<keyword evidence="4 14" id="KW-0349">Heme</keyword>
<feature type="binding site" description="axial binding residue" evidence="15">
    <location>
        <position position="398"/>
    </location>
    <ligand>
        <name>heme</name>
        <dbReference type="ChEBI" id="CHEBI:30413"/>
    </ligand>
    <ligandPart>
        <name>Fe</name>
        <dbReference type="ChEBI" id="CHEBI:18248"/>
    </ligandPart>
</feature>
<evidence type="ECO:0000259" key="17">
    <source>
        <dbReference type="PROSITE" id="PS50902"/>
    </source>
</evidence>
<dbReference type="SUPFAM" id="SSF48264">
    <property type="entry name" value="Cytochrome P450"/>
    <property type="match status" value="1"/>
</dbReference>
<evidence type="ECO:0000256" key="2">
    <source>
        <dbReference type="ARBA" id="ARBA00010018"/>
    </source>
</evidence>
<evidence type="ECO:0000256" key="16">
    <source>
        <dbReference type="SAM" id="MobiDB-lite"/>
    </source>
</evidence>
<evidence type="ECO:0000313" key="19">
    <source>
        <dbReference type="EMBL" id="KAK3057345.1"/>
    </source>
</evidence>
<accession>A0AAJ0LVS0</accession>
<keyword evidence="8 14" id="KW-0274">FAD</keyword>
<evidence type="ECO:0000259" key="18">
    <source>
        <dbReference type="PROSITE" id="PS51384"/>
    </source>
</evidence>
<keyword evidence="3 14" id="KW-0813">Transport</keyword>
<dbReference type="Pfam" id="PF00258">
    <property type="entry name" value="Flavodoxin_1"/>
    <property type="match status" value="1"/>
</dbReference>
<dbReference type="PROSITE" id="PS00086">
    <property type="entry name" value="CYTOCHROME_P450"/>
    <property type="match status" value="1"/>
</dbReference>
<dbReference type="GO" id="GO:0005829">
    <property type="term" value="C:cytosol"/>
    <property type="evidence" value="ECO:0007669"/>
    <property type="project" value="TreeGrafter"/>
</dbReference>
<keyword evidence="12 14" id="KW-0408">Iron</keyword>
<dbReference type="GO" id="GO:0003958">
    <property type="term" value="F:NADPH-hemoprotein reductase activity"/>
    <property type="evidence" value="ECO:0007669"/>
    <property type="project" value="UniProtKB-UniRule"/>
</dbReference>
<dbReference type="InterPro" id="IPR017972">
    <property type="entry name" value="Cyt_P450_CS"/>
</dbReference>
<comment type="catalytic activity">
    <reaction evidence="14">
        <text>2 oxidized [cytochrome P450] + NADPH = 2 reduced [cytochrome P450] + NADP(+) + H(+)</text>
        <dbReference type="Rhea" id="RHEA:24040"/>
        <dbReference type="Rhea" id="RHEA-COMP:14627"/>
        <dbReference type="Rhea" id="RHEA-COMP:14628"/>
        <dbReference type="ChEBI" id="CHEBI:15378"/>
        <dbReference type="ChEBI" id="CHEBI:55376"/>
        <dbReference type="ChEBI" id="CHEBI:57783"/>
        <dbReference type="ChEBI" id="CHEBI:58349"/>
        <dbReference type="ChEBI" id="CHEBI:60344"/>
        <dbReference type="EC" id="1.6.2.4"/>
    </reaction>
</comment>
<keyword evidence="11 14" id="KW-0560">Oxidoreductase</keyword>
<protein>
    <recommendedName>
        <fullName evidence="14">Bifunctional cytochrome P450/NADPH--P450 reductase</fullName>
    </recommendedName>
    <domain>
        <recommendedName>
            <fullName evidence="14">Cytochrome P450</fullName>
            <ecNumber evidence="14">1.14.14.1</ecNumber>
        </recommendedName>
    </domain>
    <domain>
        <recommendedName>
            <fullName evidence="14">NADPH--cytochrome P450 reductase</fullName>
            <ecNumber evidence="14">1.6.2.4</ecNumber>
        </recommendedName>
    </domain>
</protein>
<dbReference type="CDD" id="cd06206">
    <property type="entry name" value="bifunctional_CYPOR"/>
    <property type="match status" value="1"/>
</dbReference>
<dbReference type="FunFam" id="1.10.630.10:FF:000040">
    <property type="entry name" value="Bifunctional cytochrome P450/NADPH--P450 reductase"/>
    <property type="match status" value="1"/>
</dbReference>
<dbReference type="SUPFAM" id="SSF63380">
    <property type="entry name" value="Riboflavin synthase domain-like"/>
    <property type="match status" value="1"/>
</dbReference>
<dbReference type="InterPro" id="IPR023173">
    <property type="entry name" value="NADPH_Cyt_P450_Rdtase_alpha"/>
</dbReference>
<sequence>MLDLRDEEAPLRAMERMADIYGPIYRLRLQGKETLVVSSASMMKEIMDEKRFMKTAIPGLSREGEPSGVIIAGTLDPDWEQGHRMLRPAFGPIKIEDMFDGMKDVAHQMIMKWARFGPDEEIAITEDSSNLTLDTIALCTMDFRFNSFYRNGAHPYVAAMNTVLGHVTQNLTSKPIITKTMSYFGGDAPITAQTAHEAQSVMNKTAQEIIETRRSSTERKNDFLDMLLFGKDPKSGEVMRDELIKAQMSTFLVAGHETTSGLLSFAVIKLLQNPETYRKAQDEVDRVLGGGAITLEHTRELKYIYAVLQETLRLIPTAPIISKIPHPHRKDQVTTLGGKYKIDQGTRVRLLLGKCMSDPKVFGEDAREFKPDRMMESDPGYQQIEKYWRPFSEGSRACLGRPFSLQEAVIALSLILQNFDLRLADPMYNMRIKQAVTVKPLGLSVKAMLRHGMTPLDVEQRLHSGKAPARPKTASSKQQKVGNGDGGAPLTILYGTNTGTCLALAQRLASEAASTYGFDPEVKDMDAAVGRLSTTSPTIIITSSYEGQPPDNALQFAQYLQSMQGPQLKGIKYAVFGCGHRDWRATLHRIPRLVDGAMETHGAECLASMGLSDVSQGNPVADFESWMDKILLPELKKLSPKAGEAALDAYAAAVEADISTGERVALLHQDLQVGTVRDVKVLTAKGEQPEKRHMEVSLPEGSSYECGDYLAILPQSPEPNVKAVMAHFKLPNDATITLKSQSFAPLPLGTSLSVTELLRNYLELAKPTSRRGLSLAQKHTSHEVTKVQLRSWLDDDDKFRKEITEAQMSLLDILKQHPQIDMPFPEFLSCLPQLNIRQYSISSSPLPNPERCAITYSVLIDEKDAQRPFYGVASNYLATLKPGDRIQIAIRRTAKRGFRLPLDAENTPLLMFAAGTGLAPFRGFIEQRATQLEGSTRTRLAPAYLFLGCRHSKRDRLYADQMDKWEKQGAVKILYSFSQEPERSEDCRYVADRMLKETDVISSAWQAGARAYVCGNRGFAESVGAAAQELVDKRMQARKAEGWTDSQVEQRKAQIFGSFSERAADDVFD</sequence>
<keyword evidence="20" id="KW-1185">Reference proteome</keyword>
<comment type="cofactor">
    <cofactor evidence="1 14 15">
        <name>heme</name>
        <dbReference type="ChEBI" id="CHEBI:30413"/>
    </cofactor>
</comment>
<name>A0AAJ0LVS0_9PEZI</name>
<dbReference type="InterPro" id="IPR001433">
    <property type="entry name" value="OxRdtase_FAD/NAD-bd"/>
</dbReference>
<evidence type="ECO:0000256" key="14">
    <source>
        <dbReference type="PIRNR" id="PIRNR000209"/>
    </source>
</evidence>
<gene>
    <name evidence="19" type="ORF">LTR09_001528</name>
</gene>
<evidence type="ECO:0000256" key="1">
    <source>
        <dbReference type="ARBA" id="ARBA00001971"/>
    </source>
</evidence>
<evidence type="ECO:0000256" key="4">
    <source>
        <dbReference type="ARBA" id="ARBA00022617"/>
    </source>
</evidence>
<dbReference type="SUPFAM" id="SSF52218">
    <property type="entry name" value="Flavoproteins"/>
    <property type="match status" value="1"/>
</dbReference>
<dbReference type="PROSITE" id="PS50902">
    <property type="entry name" value="FLAVODOXIN_LIKE"/>
    <property type="match status" value="1"/>
</dbReference>
<evidence type="ECO:0000256" key="11">
    <source>
        <dbReference type="ARBA" id="ARBA00023002"/>
    </source>
</evidence>
<dbReference type="InterPro" id="IPR003097">
    <property type="entry name" value="CysJ-like_FAD-binding"/>
</dbReference>
<evidence type="ECO:0000256" key="13">
    <source>
        <dbReference type="ARBA" id="ARBA00023033"/>
    </source>
</evidence>
<dbReference type="Pfam" id="PF00067">
    <property type="entry name" value="p450"/>
    <property type="match status" value="1"/>
</dbReference>
<keyword evidence="5 14" id="KW-0285">Flavoprotein</keyword>
<evidence type="ECO:0000256" key="5">
    <source>
        <dbReference type="ARBA" id="ARBA00022630"/>
    </source>
</evidence>
<evidence type="ECO:0000313" key="20">
    <source>
        <dbReference type="Proteomes" id="UP001271007"/>
    </source>
</evidence>
<feature type="domain" description="Flavodoxin-like" evidence="17">
    <location>
        <begin position="490"/>
        <end position="631"/>
    </location>
</feature>
<dbReference type="PRINTS" id="PR00385">
    <property type="entry name" value="P450"/>
</dbReference>
<dbReference type="PIRSF" id="PIRSF000209">
    <property type="entry name" value="Bifunctional_P450_P450R"/>
    <property type="match status" value="1"/>
</dbReference>
<dbReference type="PROSITE" id="PS51384">
    <property type="entry name" value="FAD_FR"/>
    <property type="match status" value="1"/>
</dbReference>
<evidence type="ECO:0000256" key="6">
    <source>
        <dbReference type="ARBA" id="ARBA00022643"/>
    </source>
</evidence>
<dbReference type="EMBL" id="JAWDJX010000003">
    <property type="protein sequence ID" value="KAK3057345.1"/>
    <property type="molecule type" value="Genomic_DNA"/>
</dbReference>
<dbReference type="Gene3D" id="2.40.30.10">
    <property type="entry name" value="Translation factors"/>
    <property type="match status" value="1"/>
</dbReference>
<dbReference type="GO" id="GO:0020037">
    <property type="term" value="F:heme binding"/>
    <property type="evidence" value="ECO:0007669"/>
    <property type="project" value="UniProtKB-UniRule"/>
</dbReference>
<dbReference type="InterPro" id="IPR023206">
    <property type="entry name" value="Bifunctional_P450_P450_red"/>
</dbReference>
<dbReference type="PRINTS" id="PR00463">
    <property type="entry name" value="EP450I"/>
</dbReference>
<dbReference type="Gene3D" id="3.40.50.360">
    <property type="match status" value="1"/>
</dbReference>
<dbReference type="SUPFAM" id="SSF52343">
    <property type="entry name" value="Ferredoxin reductase-like, C-terminal NADP-linked domain"/>
    <property type="match status" value="1"/>
</dbReference>
<dbReference type="GO" id="GO:0070330">
    <property type="term" value="F:aromatase activity"/>
    <property type="evidence" value="ECO:0007669"/>
    <property type="project" value="UniProtKB-UniRule"/>
</dbReference>
<evidence type="ECO:0000256" key="7">
    <source>
        <dbReference type="ARBA" id="ARBA00022723"/>
    </source>
</evidence>
<evidence type="ECO:0000256" key="12">
    <source>
        <dbReference type="ARBA" id="ARBA00023004"/>
    </source>
</evidence>
<keyword evidence="13 14" id="KW-0503">Monooxygenase</keyword>
<dbReference type="InterPro" id="IPR008254">
    <property type="entry name" value="Flavodoxin/NO_synth"/>
</dbReference>
<dbReference type="Gene3D" id="1.20.990.10">
    <property type="entry name" value="NADPH-cytochrome p450 Reductase, Chain A, domain 3"/>
    <property type="match status" value="1"/>
</dbReference>
<evidence type="ECO:0000256" key="10">
    <source>
        <dbReference type="ARBA" id="ARBA00022982"/>
    </source>
</evidence>
<dbReference type="Proteomes" id="UP001271007">
    <property type="component" value="Unassembled WGS sequence"/>
</dbReference>
<dbReference type="GO" id="GO:0005506">
    <property type="term" value="F:iron ion binding"/>
    <property type="evidence" value="ECO:0007669"/>
    <property type="project" value="UniProtKB-UniRule"/>
</dbReference>
<proteinExistence type="inferred from homology"/>
<dbReference type="AlphaFoldDB" id="A0AAJ0LVS0"/>
<dbReference type="Pfam" id="PF00667">
    <property type="entry name" value="FAD_binding_1"/>
    <property type="match status" value="1"/>
</dbReference>
<dbReference type="InterPro" id="IPR029039">
    <property type="entry name" value="Flavoprotein-like_sf"/>
</dbReference>
<comment type="cofactor">
    <cofactor evidence="14">
        <name>FAD</name>
        <dbReference type="ChEBI" id="CHEBI:57692"/>
    </cofactor>
    <cofactor evidence="14">
        <name>FMN</name>
        <dbReference type="ChEBI" id="CHEBI:58210"/>
    </cofactor>
</comment>
<dbReference type="Pfam" id="PF00175">
    <property type="entry name" value="NAD_binding_1"/>
    <property type="match status" value="1"/>
</dbReference>
<evidence type="ECO:0000256" key="9">
    <source>
        <dbReference type="ARBA" id="ARBA00022857"/>
    </source>
</evidence>
<comment type="caution">
    <text evidence="19">The sequence shown here is derived from an EMBL/GenBank/DDBJ whole genome shotgun (WGS) entry which is preliminary data.</text>
</comment>
<evidence type="ECO:0000256" key="3">
    <source>
        <dbReference type="ARBA" id="ARBA00022448"/>
    </source>
</evidence>
<dbReference type="InterPro" id="IPR002401">
    <property type="entry name" value="Cyt_P450_E_grp-I"/>
</dbReference>
<dbReference type="Gene3D" id="1.10.630.10">
    <property type="entry name" value="Cytochrome P450"/>
    <property type="match status" value="1"/>
</dbReference>
<dbReference type="PANTHER" id="PTHR19384:SF127">
    <property type="entry name" value="BIFUNCTIONAL CYTOCHROME P450_NADPH--P450 REDUCTASE"/>
    <property type="match status" value="1"/>
</dbReference>
<dbReference type="InterPro" id="IPR001128">
    <property type="entry name" value="Cyt_P450"/>
</dbReference>
<keyword evidence="6 14" id="KW-0288">FMN</keyword>
<dbReference type="InterPro" id="IPR039261">
    <property type="entry name" value="FNR_nucleotide-bd"/>
</dbReference>
<evidence type="ECO:0000256" key="8">
    <source>
        <dbReference type="ARBA" id="ARBA00022827"/>
    </source>
</evidence>
<dbReference type="EC" id="1.14.14.1" evidence="14"/>
<dbReference type="PANTHER" id="PTHR19384">
    <property type="entry name" value="NITRIC OXIDE SYNTHASE-RELATED"/>
    <property type="match status" value="1"/>
</dbReference>
<comment type="similarity">
    <text evidence="2 14">In the N-terminal section; belongs to the cytochrome P450 family.</text>
</comment>
<keyword evidence="9 14" id="KW-0521">NADP</keyword>
<keyword evidence="10 14" id="KW-0249">Electron transport</keyword>
<feature type="domain" description="FAD-binding FR-type" evidence="18">
    <location>
        <begin position="669"/>
        <end position="901"/>
    </location>
</feature>
<dbReference type="Gene3D" id="3.40.50.80">
    <property type="entry name" value="Nucleotide-binding domain of ferredoxin-NADP reductase (FNR) module"/>
    <property type="match status" value="1"/>
</dbReference>
<dbReference type="InterPro" id="IPR017938">
    <property type="entry name" value="Riboflavin_synthase-like_b-brl"/>
</dbReference>
<feature type="region of interest" description="Disordered" evidence="16">
    <location>
        <begin position="460"/>
        <end position="483"/>
    </location>
</feature>
<dbReference type="GO" id="GO:0010181">
    <property type="term" value="F:FMN binding"/>
    <property type="evidence" value="ECO:0007669"/>
    <property type="project" value="UniProtKB-UniRule"/>
</dbReference>
<dbReference type="EC" id="1.6.2.4" evidence="14"/>
<keyword evidence="7 14" id="KW-0479">Metal-binding</keyword>
<organism evidence="19 20">
    <name type="scientific">Extremus antarcticus</name>
    <dbReference type="NCBI Taxonomy" id="702011"/>
    <lineage>
        <taxon>Eukaryota</taxon>
        <taxon>Fungi</taxon>
        <taxon>Dikarya</taxon>
        <taxon>Ascomycota</taxon>
        <taxon>Pezizomycotina</taxon>
        <taxon>Dothideomycetes</taxon>
        <taxon>Dothideomycetidae</taxon>
        <taxon>Mycosphaerellales</taxon>
        <taxon>Extremaceae</taxon>
        <taxon>Extremus</taxon>
    </lineage>
</organism>
<dbReference type="InterPro" id="IPR036396">
    <property type="entry name" value="Cyt_P450_sf"/>
</dbReference>
<dbReference type="InterPro" id="IPR017927">
    <property type="entry name" value="FAD-bd_FR_type"/>
</dbReference>
<evidence type="ECO:0000256" key="15">
    <source>
        <dbReference type="PIRSR" id="PIRSR000209-1"/>
    </source>
</evidence>